<feature type="region of interest" description="Disordered" evidence="1">
    <location>
        <begin position="134"/>
        <end position="175"/>
    </location>
</feature>
<reference evidence="2" key="1">
    <citation type="submission" date="2020-08" db="EMBL/GenBank/DDBJ databases">
        <title>Multicomponent nature underlies the extraordinary mechanical properties of spider dragline silk.</title>
        <authorList>
            <person name="Kono N."/>
            <person name="Nakamura H."/>
            <person name="Mori M."/>
            <person name="Yoshida Y."/>
            <person name="Ohtoshi R."/>
            <person name="Malay A.D."/>
            <person name="Moran D.A.P."/>
            <person name="Tomita M."/>
            <person name="Numata K."/>
            <person name="Arakawa K."/>
        </authorList>
    </citation>
    <scope>NUCLEOTIDE SEQUENCE</scope>
</reference>
<sequence length="228" mass="26597">MELKLGDKILENKIELSDSSSGSSTRLSRAVNSEYAVAETFKDKTNFSKSQPDLVSGDISVSTSPYDTRSMQSNIGSKLADKHKWWKSKHRDHEDTNKHEWIVDFPAPRPKRYEPPVKQNRLSCPHRVQYRFVQSRPPKRASQHSMLRSSEQEAKLESSKFASPILTSSDKTPQNLEDIDEDYRLFNEQCRSMVQPQATRTRDWRSRVRGLFHDIRDRARQVFSRKRD</sequence>
<feature type="region of interest" description="Disordered" evidence="1">
    <location>
        <begin position="47"/>
        <end position="74"/>
    </location>
</feature>
<protein>
    <submittedName>
        <fullName evidence="2">Uncharacterized protein</fullName>
    </submittedName>
</protein>
<dbReference type="EMBL" id="BMAV01023154">
    <property type="protein sequence ID" value="GFY78704.1"/>
    <property type="molecule type" value="Genomic_DNA"/>
</dbReference>
<evidence type="ECO:0000313" key="3">
    <source>
        <dbReference type="Proteomes" id="UP000886998"/>
    </source>
</evidence>
<dbReference type="AlphaFoldDB" id="A0A8X6YYT1"/>
<accession>A0A8X6YYT1</accession>
<comment type="caution">
    <text evidence="2">The sequence shown here is derived from an EMBL/GenBank/DDBJ whole genome shotgun (WGS) entry which is preliminary data.</text>
</comment>
<gene>
    <name evidence="2" type="ORF">TNIN_87171</name>
</gene>
<name>A0A8X6YYT1_9ARAC</name>
<evidence type="ECO:0000256" key="1">
    <source>
        <dbReference type="SAM" id="MobiDB-lite"/>
    </source>
</evidence>
<dbReference type="OrthoDB" id="10554145at2759"/>
<proteinExistence type="predicted"/>
<evidence type="ECO:0000313" key="2">
    <source>
        <dbReference type="EMBL" id="GFY78704.1"/>
    </source>
</evidence>
<feature type="compositionally biased region" description="Polar residues" evidence="1">
    <location>
        <begin position="165"/>
        <end position="175"/>
    </location>
</feature>
<keyword evidence="3" id="KW-1185">Reference proteome</keyword>
<organism evidence="2 3">
    <name type="scientific">Trichonephila inaurata madagascariensis</name>
    <dbReference type="NCBI Taxonomy" id="2747483"/>
    <lineage>
        <taxon>Eukaryota</taxon>
        <taxon>Metazoa</taxon>
        <taxon>Ecdysozoa</taxon>
        <taxon>Arthropoda</taxon>
        <taxon>Chelicerata</taxon>
        <taxon>Arachnida</taxon>
        <taxon>Araneae</taxon>
        <taxon>Araneomorphae</taxon>
        <taxon>Entelegynae</taxon>
        <taxon>Araneoidea</taxon>
        <taxon>Nephilidae</taxon>
        <taxon>Trichonephila</taxon>
        <taxon>Trichonephila inaurata</taxon>
    </lineage>
</organism>
<dbReference type="Proteomes" id="UP000886998">
    <property type="component" value="Unassembled WGS sequence"/>
</dbReference>